<dbReference type="Proteomes" id="UP001212841">
    <property type="component" value="Unassembled WGS sequence"/>
</dbReference>
<dbReference type="InterPro" id="IPR036047">
    <property type="entry name" value="F-box-like_dom_sf"/>
</dbReference>
<evidence type="ECO:0000256" key="1">
    <source>
        <dbReference type="SAM" id="MobiDB-lite"/>
    </source>
</evidence>
<dbReference type="InterPro" id="IPR001810">
    <property type="entry name" value="F-box_dom"/>
</dbReference>
<dbReference type="CDD" id="cd09917">
    <property type="entry name" value="F-box_SF"/>
    <property type="match status" value="1"/>
</dbReference>
<dbReference type="Pfam" id="PF12937">
    <property type="entry name" value="F-box-like"/>
    <property type="match status" value="1"/>
</dbReference>
<organism evidence="3 4">
    <name type="scientific">Rhizophlyctis rosea</name>
    <dbReference type="NCBI Taxonomy" id="64517"/>
    <lineage>
        <taxon>Eukaryota</taxon>
        <taxon>Fungi</taxon>
        <taxon>Fungi incertae sedis</taxon>
        <taxon>Chytridiomycota</taxon>
        <taxon>Chytridiomycota incertae sedis</taxon>
        <taxon>Chytridiomycetes</taxon>
        <taxon>Rhizophlyctidales</taxon>
        <taxon>Rhizophlyctidaceae</taxon>
        <taxon>Rhizophlyctis</taxon>
    </lineage>
</organism>
<dbReference type="AlphaFoldDB" id="A0AAD5WY25"/>
<protein>
    <recommendedName>
        <fullName evidence="2">F-box domain-containing protein</fullName>
    </recommendedName>
</protein>
<evidence type="ECO:0000313" key="3">
    <source>
        <dbReference type="EMBL" id="KAJ3027287.1"/>
    </source>
</evidence>
<comment type="caution">
    <text evidence="3">The sequence shown here is derived from an EMBL/GenBank/DDBJ whole genome shotgun (WGS) entry which is preliminary data.</text>
</comment>
<gene>
    <name evidence="3" type="ORF">HK097_006197</name>
</gene>
<reference evidence="3" key="1">
    <citation type="submission" date="2020-05" db="EMBL/GenBank/DDBJ databases">
        <title>Phylogenomic resolution of chytrid fungi.</title>
        <authorList>
            <person name="Stajich J.E."/>
            <person name="Amses K."/>
            <person name="Simmons R."/>
            <person name="Seto K."/>
            <person name="Myers J."/>
            <person name="Bonds A."/>
            <person name="Quandt C.A."/>
            <person name="Barry K."/>
            <person name="Liu P."/>
            <person name="Grigoriev I."/>
            <person name="Longcore J.E."/>
            <person name="James T.Y."/>
        </authorList>
    </citation>
    <scope>NUCLEOTIDE SEQUENCE</scope>
    <source>
        <strain evidence="3">JEL0318</strain>
    </source>
</reference>
<evidence type="ECO:0000259" key="2">
    <source>
        <dbReference type="PROSITE" id="PS50181"/>
    </source>
</evidence>
<proteinExistence type="predicted"/>
<feature type="domain" description="F-box" evidence="2">
    <location>
        <begin position="36"/>
        <end position="84"/>
    </location>
</feature>
<accession>A0AAD5WY25</accession>
<dbReference type="SUPFAM" id="SSF81383">
    <property type="entry name" value="F-box domain"/>
    <property type="match status" value="1"/>
</dbReference>
<dbReference type="PROSITE" id="PS50181">
    <property type="entry name" value="FBOX"/>
    <property type="match status" value="1"/>
</dbReference>
<dbReference type="EMBL" id="JADGJD010002902">
    <property type="protein sequence ID" value="KAJ3027287.1"/>
    <property type="molecule type" value="Genomic_DNA"/>
</dbReference>
<feature type="region of interest" description="Disordered" evidence="1">
    <location>
        <begin position="1"/>
        <end position="39"/>
    </location>
</feature>
<evidence type="ECO:0000313" key="4">
    <source>
        <dbReference type="Proteomes" id="UP001212841"/>
    </source>
</evidence>
<feature type="compositionally biased region" description="Low complexity" evidence="1">
    <location>
        <begin position="15"/>
        <end position="26"/>
    </location>
</feature>
<feature type="non-terminal residue" evidence="3">
    <location>
        <position position="115"/>
    </location>
</feature>
<feature type="compositionally biased region" description="Pro residues" evidence="1">
    <location>
        <begin position="27"/>
        <end position="36"/>
    </location>
</feature>
<name>A0AAD5WY25_9FUNG</name>
<sequence>MSKPFTFNPNAKAFTPTSVTSSSSPPLHQPQTPPPHETLLTLPTELHHQILSHLTLPSLSRLGQTSRPYNLFSTSLAKTFYTSLLQNPDIRQWPKGSESWSWLGRCGFALKVEEG</sequence>
<keyword evidence="4" id="KW-1185">Reference proteome</keyword>